<proteinExistence type="predicted"/>
<accession>A0A427A889</accession>
<sequence>LYNRRVYPQLIRAGNLVLRKAEVRPDLVPWKAGTELGRTVPSHGCCPRKDLHVGNYRKTGITENMAHFKPSKILHLTWK</sequence>
<dbReference type="AlphaFoldDB" id="A0A427A889"/>
<comment type="caution">
    <text evidence="1">The sequence shown here is derived from an EMBL/GenBank/DDBJ whole genome shotgun (WGS) entry which is preliminary data.</text>
</comment>
<evidence type="ECO:0000313" key="1">
    <source>
        <dbReference type="EMBL" id="RRT72391.1"/>
    </source>
</evidence>
<reference evidence="1 2" key="1">
    <citation type="journal article" date="2014" name="Agronomy (Basel)">
        <title>A Draft Genome Sequence for Ensete ventricosum, the Drought-Tolerant Tree Against Hunger.</title>
        <authorList>
            <person name="Harrison J."/>
            <person name="Moore K.A."/>
            <person name="Paszkiewicz K."/>
            <person name="Jones T."/>
            <person name="Grant M."/>
            <person name="Ambacheew D."/>
            <person name="Muzemil S."/>
            <person name="Studholme D.J."/>
        </authorList>
    </citation>
    <scope>NUCLEOTIDE SEQUENCE [LARGE SCALE GENOMIC DNA]</scope>
</reference>
<dbReference type="Proteomes" id="UP000287651">
    <property type="component" value="Unassembled WGS sequence"/>
</dbReference>
<name>A0A427A889_ENSVE</name>
<evidence type="ECO:0000313" key="2">
    <source>
        <dbReference type="Proteomes" id="UP000287651"/>
    </source>
</evidence>
<feature type="non-terminal residue" evidence="1">
    <location>
        <position position="1"/>
    </location>
</feature>
<organism evidence="1 2">
    <name type="scientific">Ensete ventricosum</name>
    <name type="common">Abyssinian banana</name>
    <name type="synonym">Musa ensete</name>
    <dbReference type="NCBI Taxonomy" id="4639"/>
    <lineage>
        <taxon>Eukaryota</taxon>
        <taxon>Viridiplantae</taxon>
        <taxon>Streptophyta</taxon>
        <taxon>Embryophyta</taxon>
        <taxon>Tracheophyta</taxon>
        <taxon>Spermatophyta</taxon>
        <taxon>Magnoliopsida</taxon>
        <taxon>Liliopsida</taxon>
        <taxon>Zingiberales</taxon>
        <taxon>Musaceae</taxon>
        <taxon>Ensete</taxon>
    </lineage>
</organism>
<protein>
    <submittedName>
        <fullName evidence="1">Uncharacterized protein</fullName>
    </submittedName>
</protein>
<dbReference type="EMBL" id="AMZH03003417">
    <property type="protein sequence ID" value="RRT72391.1"/>
    <property type="molecule type" value="Genomic_DNA"/>
</dbReference>
<gene>
    <name evidence="1" type="ORF">B296_00020268</name>
</gene>